<evidence type="ECO:0000259" key="7">
    <source>
        <dbReference type="Pfam" id="PF13508"/>
    </source>
</evidence>
<dbReference type="SUPFAM" id="SSF55729">
    <property type="entry name" value="Acyl-CoA N-acyltransferases (Nat)"/>
    <property type="match status" value="1"/>
</dbReference>
<keyword evidence="11" id="KW-1185">Reference proteome</keyword>
<keyword evidence="4 8" id="KW-0808">Transferase</keyword>
<evidence type="ECO:0000256" key="3">
    <source>
        <dbReference type="ARBA" id="ARBA00022649"/>
    </source>
</evidence>
<name>A0A4R3Y304_9PAST</name>
<keyword evidence="5" id="KW-0012">Acyltransferase</keyword>
<protein>
    <submittedName>
        <fullName evidence="8">Acetyltransferase (GNAT) family protein</fullName>
    </submittedName>
    <submittedName>
        <fullName evidence="9">GNAT family N-acetyltransferase</fullName>
    </submittedName>
</protein>
<organism evidence="8 10">
    <name type="scientific">Testudinibacter aquarius</name>
    <dbReference type="NCBI Taxonomy" id="1524974"/>
    <lineage>
        <taxon>Bacteria</taxon>
        <taxon>Pseudomonadati</taxon>
        <taxon>Pseudomonadota</taxon>
        <taxon>Gammaproteobacteria</taxon>
        <taxon>Pasteurellales</taxon>
        <taxon>Pasteurellaceae</taxon>
        <taxon>Testudinibacter</taxon>
    </lineage>
</organism>
<dbReference type="PANTHER" id="PTHR36449">
    <property type="entry name" value="ACETYLTRANSFERASE-RELATED"/>
    <property type="match status" value="1"/>
</dbReference>
<dbReference type="Pfam" id="PF13508">
    <property type="entry name" value="Acetyltransf_7"/>
    <property type="match status" value="1"/>
</dbReference>
<evidence type="ECO:0000256" key="2">
    <source>
        <dbReference type="ARBA" id="ARBA00022491"/>
    </source>
</evidence>
<proteinExistence type="inferred from homology"/>
<comment type="similarity">
    <text evidence="1">Belongs to the acetyltransferase family. GNAT subfamily.</text>
</comment>
<dbReference type="GO" id="GO:0016747">
    <property type="term" value="F:acyltransferase activity, transferring groups other than amino-acyl groups"/>
    <property type="evidence" value="ECO:0007669"/>
    <property type="project" value="InterPro"/>
</dbReference>
<dbReference type="PANTHER" id="PTHR36449:SF1">
    <property type="entry name" value="ACETYLTRANSFERASE"/>
    <property type="match status" value="1"/>
</dbReference>
<dbReference type="RefSeq" id="WP_132967129.1">
    <property type="nucleotide sequence ID" value="NZ_LEKL01000030.1"/>
</dbReference>
<sequence length="164" mass="18637">MVIVPLNSRIHDRSGFDCGVKPLNNFLKLTANQLGERDHSRSYVLVDPIQPSQIIGFYTLTMINFQLDNLPLTLQNKHKFVESAGLISRLAVDKRFQGKRFGSKLLVDALVNLKRAAEIVGFPVVFVDAKEGRADFYSQYGFEPIDQQRLFMTVAAIRKMLSKY</sequence>
<evidence type="ECO:0000313" key="11">
    <source>
        <dbReference type="Proteomes" id="UP000305526"/>
    </source>
</evidence>
<feature type="domain" description="N-acetyltransferase" evidence="7">
    <location>
        <begin position="48"/>
        <end position="144"/>
    </location>
</feature>
<dbReference type="Proteomes" id="UP000294619">
    <property type="component" value="Unassembled WGS sequence"/>
</dbReference>
<dbReference type="Proteomes" id="UP000305526">
    <property type="component" value="Unassembled WGS sequence"/>
</dbReference>
<evidence type="ECO:0000313" key="8">
    <source>
        <dbReference type="EMBL" id="TCV86565.1"/>
    </source>
</evidence>
<dbReference type="EMBL" id="SMCP01000006">
    <property type="protein sequence ID" value="TCV86565.1"/>
    <property type="molecule type" value="Genomic_DNA"/>
</dbReference>
<gene>
    <name evidence="8" type="ORF">EDC16_106122</name>
    <name evidence="9" type="ORF">FHQ21_00825</name>
</gene>
<dbReference type="InterPro" id="IPR000182">
    <property type="entry name" value="GNAT_dom"/>
</dbReference>
<dbReference type="InterPro" id="IPR016181">
    <property type="entry name" value="Acyl_CoA_acyltransferase"/>
</dbReference>
<evidence type="ECO:0000256" key="1">
    <source>
        <dbReference type="ARBA" id="ARBA00009342"/>
    </source>
</evidence>
<dbReference type="EMBL" id="VDGV01000006">
    <property type="protein sequence ID" value="TNG93554.1"/>
    <property type="molecule type" value="Genomic_DNA"/>
</dbReference>
<evidence type="ECO:0000256" key="5">
    <source>
        <dbReference type="ARBA" id="ARBA00023315"/>
    </source>
</evidence>
<dbReference type="Gene3D" id="3.40.630.30">
    <property type="match status" value="1"/>
</dbReference>
<reference evidence="8 10" key="1">
    <citation type="submission" date="2019-03" db="EMBL/GenBank/DDBJ databases">
        <title>Genomic Encyclopedia of Type Strains, Phase IV (KMG-IV): sequencing the most valuable type-strain genomes for metagenomic binning, comparative biology and taxonomic classification.</title>
        <authorList>
            <person name="Goeker M."/>
        </authorList>
    </citation>
    <scope>NUCLEOTIDE SEQUENCE [LARGE SCALE GENOMIC DNA]</scope>
    <source>
        <strain evidence="8 10">DSM 28140</strain>
    </source>
</reference>
<evidence type="ECO:0000313" key="9">
    <source>
        <dbReference type="EMBL" id="TNG93554.1"/>
    </source>
</evidence>
<comment type="caution">
    <text evidence="8">The sequence shown here is derived from an EMBL/GenBank/DDBJ whole genome shotgun (WGS) entry which is preliminary data.</text>
</comment>
<reference evidence="9 11" key="2">
    <citation type="submission" date="2019-05" db="EMBL/GenBank/DDBJ databases">
        <title>Pasteurellaceae isolates from reptiles.</title>
        <authorList>
            <person name="Bojesen A.M."/>
            <person name="Lund E."/>
        </authorList>
    </citation>
    <scope>NUCLEOTIDE SEQUENCE [LARGE SCALE GENOMIC DNA]</scope>
    <source>
        <strain evidence="9 11">ELNT2x</strain>
    </source>
</reference>
<accession>A0A4R3Y304</accession>
<dbReference type="AlphaFoldDB" id="A0A4R3Y304"/>
<keyword evidence="3" id="KW-1277">Toxin-antitoxin system</keyword>
<comment type="catalytic activity">
    <reaction evidence="6">
        <text>glycyl-tRNA(Gly) + acetyl-CoA = N-acetylglycyl-tRNA(Gly) + CoA + H(+)</text>
        <dbReference type="Rhea" id="RHEA:81867"/>
        <dbReference type="Rhea" id="RHEA-COMP:9683"/>
        <dbReference type="Rhea" id="RHEA-COMP:19766"/>
        <dbReference type="ChEBI" id="CHEBI:15378"/>
        <dbReference type="ChEBI" id="CHEBI:57287"/>
        <dbReference type="ChEBI" id="CHEBI:57288"/>
        <dbReference type="ChEBI" id="CHEBI:78522"/>
        <dbReference type="ChEBI" id="CHEBI:232036"/>
    </reaction>
</comment>
<evidence type="ECO:0000256" key="4">
    <source>
        <dbReference type="ARBA" id="ARBA00022679"/>
    </source>
</evidence>
<evidence type="ECO:0000313" key="10">
    <source>
        <dbReference type="Proteomes" id="UP000294619"/>
    </source>
</evidence>
<keyword evidence="2" id="KW-0678">Repressor</keyword>
<evidence type="ECO:0000256" key="6">
    <source>
        <dbReference type="ARBA" id="ARBA00049880"/>
    </source>
</evidence>